<protein>
    <recommendedName>
        <fullName evidence="6">HIG1 domain-containing protein</fullName>
    </recommendedName>
</protein>
<accession>A0AA38H5B4</accession>
<feature type="transmembrane region" description="Helical" evidence="5">
    <location>
        <begin position="29"/>
        <end position="47"/>
    </location>
</feature>
<evidence type="ECO:0000259" key="6">
    <source>
        <dbReference type="PROSITE" id="PS51503"/>
    </source>
</evidence>
<dbReference type="InterPro" id="IPR007667">
    <property type="entry name" value="Hypoxia_induced_domain"/>
</dbReference>
<keyword evidence="8" id="KW-1185">Reference proteome</keyword>
<gene>
    <name evidence="7" type="ORF">MKK02DRAFT_38953</name>
</gene>
<keyword evidence="2 5" id="KW-0812">Transmembrane</keyword>
<comment type="caution">
    <text evidence="7">The sequence shown here is derived from an EMBL/GenBank/DDBJ whole genome shotgun (WGS) entry which is preliminary data.</text>
</comment>
<evidence type="ECO:0000313" key="7">
    <source>
        <dbReference type="EMBL" id="KAI9634280.1"/>
    </source>
</evidence>
<dbReference type="PROSITE" id="PS51503">
    <property type="entry name" value="HIG1"/>
    <property type="match status" value="1"/>
</dbReference>
<keyword evidence="3 5" id="KW-1133">Transmembrane helix</keyword>
<dbReference type="Pfam" id="PF04588">
    <property type="entry name" value="HIG_1_N"/>
    <property type="match status" value="1"/>
</dbReference>
<dbReference type="PANTHER" id="PTHR28018:SF3">
    <property type="entry name" value="RESPIRATORY SUPERCOMPLEX FACTOR 2, MITOCHONDRIAL"/>
    <property type="match status" value="1"/>
</dbReference>
<keyword evidence="4 5" id="KW-0472">Membrane</keyword>
<dbReference type="GO" id="GO:0033617">
    <property type="term" value="P:mitochondrial respiratory chain complex IV assembly"/>
    <property type="evidence" value="ECO:0007669"/>
    <property type="project" value="TreeGrafter"/>
</dbReference>
<reference evidence="7" key="1">
    <citation type="journal article" date="2022" name="G3 (Bethesda)">
        <title>High quality genome of the basidiomycete yeast Dioszegia hungarica PDD-24b-2 isolated from cloud water.</title>
        <authorList>
            <person name="Jarrige D."/>
            <person name="Haridas S."/>
            <person name="Bleykasten-Grosshans C."/>
            <person name="Joly M."/>
            <person name="Nadalig T."/>
            <person name="Sancelme M."/>
            <person name="Vuilleumier S."/>
            <person name="Grigoriev I.V."/>
            <person name="Amato P."/>
            <person name="Bringel F."/>
        </authorList>
    </citation>
    <scope>NUCLEOTIDE SEQUENCE</scope>
    <source>
        <strain evidence="7">PDD-24b-2</strain>
    </source>
</reference>
<dbReference type="EMBL" id="JAKWFO010000008">
    <property type="protein sequence ID" value="KAI9634280.1"/>
    <property type="molecule type" value="Genomic_DNA"/>
</dbReference>
<dbReference type="PANTHER" id="PTHR28018">
    <property type="entry name" value="RESPIRATORY SUPERCOMPLEX FACTOR 2, MITOCHONDRIAL"/>
    <property type="match status" value="1"/>
</dbReference>
<dbReference type="Proteomes" id="UP001164286">
    <property type="component" value="Unassembled WGS sequence"/>
</dbReference>
<evidence type="ECO:0000256" key="1">
    <source>
        <dbReference type="ARBA" id="ARBA00004173"/>
    </source>
</evidence>
<dbReference type="InterPro" id="IPR040153">
    <property type="entry name" value="Rcf2"/>
</dbReference>
<proteinExistence type="predicted"/>
<comment type="subcellular location">
    <subcellularLocation>
        <location evidence="1">Mitochondrion</location>
    </subcellularLocation>
</comment>
<evidence type="ECO:0000256" key="4">
    <source>
        <dbReference type="ARBA" id="ARBA00023136"/>
    </source>
</evidence>
<feature type="domain" description="HIG1" evidence="6">
    <location>
        <begin position="99"/>
        <end position="189"/>
    </location>
</feature>
<name>A0AA38H5B4_9TREE</name>
<sequence>MPGHFEEVRKTTGLKKDDQGAYTQAVYKGGLQGTALAAGLTIPLHLFLRRRPQYNAIPVTLKALGYVVLTIPCISIAAEKAGEAFIRSTWTGTGKNELDRDAQRAAMRWDSLGTWQKAQDWGSRHKWGLIGAAWAGSMGISFALVARTPQTFSQKLVQARMWAQGLTVGTLISSALIAGVTTTDNKVVEGKIDHSWADILEQEGQMKRSDLDRIRGTVEKSRG</sequence>
<organism evidence="7 8">
    <name type="scientific">Dioszegia hungarica</name>
    <dbReference type="NCBI Taxonomy" id="4972"/>
    <lineage>
        <taxon>Eukaryota</taxon>
        <taxon>Fungi</taxon>
        <taxon>Dikarya</taxon>
        <taxon>Basidiomycota</taxon>
        <taxon>Agaricomycotina</taxon>
        <taxon>Tremellomycetes</taxon>
        <taxon>Tremellales</taxon>
        <taxon>Bulleribasidiaceae</taxon>
        <taxon>Dioszegia</taxon>
    </lineage>
</organism>
<dbReference type="AlphaFoldDB" id="A0AA38H5B4"/>
<evidence type="ECO:0000256" key="2">
    <source>
        <dbReference type="ARBA" id="ARBA00022692"/>
    </source>
</evidence>
<dbReference type="GeneID" id="77729575"/>
<dbReference type="GO" id="GO:0005739">
    <property type="term" value="C:mitochondrion"/>
    <property type="evidence" value="ECO:0007669"/>
    <property type="project" value="UniProtKB-SubCell"/>
</dbReference>
<feature type="transmembrane region" description="Helical" evidence="5">
    <location>
        <begin position="127"/>
        <end position="146"/>
    </location>
</feature>
<evidence type="ECO:0000256" key="5">
    <source>
        <dbReference type="SAM" id="Phobius"/>
    </source>
</evidence>
<dbReference type="RefSeq" id="XP_052944057.1">
    <property type="nucleotide sequence ID" value="XM_053090370.1"/>
</dbReference>
<evidence type="ECO:0000313" key="8">
    <source>
        <dbReference type="Proteomes" id="UP001164286"/>
    </source>
</evidence>
<evidence type="ECO:0000256" key="3">
    <source>
        <dbReference type="ARBA" id="ARBA00022989"/>
    </source>
</evidence>